<sequence length="117" mass="13604">MLSEREIHYLAMNLVGKELEKEGFEFLSVNSKLKKNPQFVCLREKKLHFVLVRAILHPNDPNDYDVVFMQTMKEHAEKFEAKMYYAGVGLVNANDKTRPLVNGEPYIIDYNGLKEIV</sequence>
<reference evidence="2" key="1">
    <citation type="journal article" date="2019" name="Int. J. Syst. Evol. Microbiol.">
        <title>The Global Catalogue of Microorganisms (GCM) 10K type strain sequencing project: providing services to taxonomists for standard genome sequencing and annotation.</title>
        <authorList>
            <consortium name="The Broad Institute Genomics Platform"/>
            <consortium name="The Broad Institute Genome Sequencing Center for Infectious Disease"/>
            <person name="Wu L."/>
            <person name="Ma J."/>
        </authorList>
    </citation>
    <scope>NUCLEOTIDE SEQUENCE [LARGE SCALE GENOMIC DNA]</scope>
    <source>
        <strain evidence="2">CCUG 62952</strain>
    </source>
</reference>
<comment type="caution">
    <text evidence="1">The sequence shown here is derived from an EMBL/GenBank/DDBJ whole genome shotgun (WGS) entry which is preliminary data.</text>
</comment>
<dbReference type="EMBL" id="JBHTJH010000010">
    <property type="protein sequence ID" value="MFD0862683.1"/>
    <property type="molecule type" value="Genomic_DNA"/>
</dbReference>
<name>A0ABW3D1H1_9FLAO</name>
<proteinExistence type="predicted"/>
<gene>
    <name evidence="1" type="ORF">ACFQ1M_10755</name>
</gene>
<dbReference type="RefSeq" id="WP_386408041.1">
    <property type="nucleotide sequence ID" value="NZ_JBHTJH010000010.1"/>
</dbReference>
<dbReference type="Proteomes" id="UP001596978">
    <property type="component" value="Unassembled WGS sequence"/>
</dbReference>
<evidence type="ECO:0000313" key="2">
    <source>
        <dbReference type="Proteomes" id="UP001596978"/>
    </source>
</evidence>
<organism evidence="1 2">
    <name type="scientific">Sungkyunkwania multivorans</name>
    <dbReference type="NCBI Taxonomy" id="1173618"/>
    <lineage>
        <taxon>Bacteria</taxon>
        <taxon>Pseudomonadati</taxon>
        <taxon>Bacteroidota</taxon>
        <taxon>Flavobacteriia</taxon>
        <taxon>Flavobacteriales</taxon>
        <taxon>Flavobacteriaceae</taxon>
        <taxon>Sungkyunkwania</taxon>
    </lineage>
</organism>
<protein>
    <submittedName>
        <fullName evidence="1">Na(+)-translocating NADH-quinone reductase subunit F</fullName>
    </submittedName>
</protein>
<accession>A0ABW3D1H1</accession>
<evidence type="ECO:0000313" key="1">
    <source>
        <dbReference type="EMBL" id="MFD0862683.1"/>
    </source>
</evidence>
<keyword evidence="2" id="KW-1185">Reference proteome</keyword>